<evidence type="ECO:0000313" key="2">
    <source>
        <dbReference type="Proteomes" id="UP000821865"/>
    </source>
</evidence>
<organism evidence="1 2">
    <name type="scientific">Dermacentor silvarum</name>
    <name type="common">Tick</name>
    <dbReference type="NCBI Taxonomy" id="543639"/>
    <lineage>
        <taxon>Eukaryota</taxon>
        <taxon>Metazoa</taxon>
        <taxon>Ecdysozoa</taxon>
        <taxon>Arthropoda</taxon>
        <taxon>Chelicerata</taxon>
        <taxon>Arachnida</taxon>
        <taxon>Acari</taxon>
        <taxon>Parasitiformes</taxon>
        <taxon>Ixodida</taxon>
        <taxon>Ixodoidea</taxon>
        <taxon>Ixodidae</taxon>
        <taxon>Rhipicephalinae</taxon>
        <taxon>Dermacentor</taxon>
    </lineage>
</organism>
<reference evidence="1" key="1">
    <citation type="submission" date="2020-05" db="EMBL/GenBank/DDBJ databases">
        <title>Large-scale comparative analyses of tick genomes elucidate their genetic diversity and vector capacities.</title>
        <authorList>
            <person name="Jia N."/>
            <person name="Wang J."/>
            <person name="Shi W."/>
            <person name="Du L."/>
            <person name="Sun Y."/>
            <person name="Zhan W."/>
            <person name="Jiang J."/>
            <person name="Wang Q."/>
            <person name="Zhang B."/>
            <person name="Ji P."/>
            <person name="Sakyi L.B."/>
            <person name="Cui X."/>
            <person name="Yuan T."/>
            <person name="Jiang B."/>
            <person name="Yang W."/>
            <person name="Lam T.T.-Y."/>
            <person name="Chang Q."/>
            <person name="Ding S."/>
            <person name="Wang X."/>
            <person name="Zhu J."/>
            <person name="Ruan X."/>
            <person name="Zhao L."/>
            <person name="Wei J."/>
            <person name="Que T."/>
            <person name="Du C."/>
            <person name="Cheng J."/>
            <person name="Dai P."/>
            <person name="Han X."/>
            <person name="Huang E."/>
            <person name="Gao Y."/>
            <person name="Liu J."/>
            <person name="Shao H."/>
            <person name="Ye R."/>
            <person name="Li L."/>
            <person name="Wei W."/>
            <person name="Wang X."/>
            <person name="Wang C."/>
            <person name="Yang T."/>
            <person name="Huo Q."/>
            <person name="Li W."/>
            <person name="Guo W."/>
            <person name="Chen H."/>
            <person name="Zhou L."/>
            <person name="Ni X."/>
            <person name="Tian J."/>
            <person name="Zhou Y."/>
            <person name="Sheng Y."/>
            <person name="Liu T."/>
            <person name="Pan Y."/>
            <person name="Xia L."/>
            <person name="Li J."/>
            <person name="Zhao F."/>
            <person name="Cao W."/>
        </authorList>
    </citation>
    <scope>NUCLEOTIDE SEQUENCE</scope>
    <source>
        <strain evidence="1">Dsil-2018</strain>
    </source>
</reference>
<gene>
    <name evidence="1" type="ORF">HPB49_020213</name>
</gene>
<name>A0ACB8DQL6_DERSI</name>
<accession>A0ACB8DQL6</accession>
<sequence>MYGFDYIWATTPKQCCAPHCFGVVRRCDMLPFLDCLNSVHPSIQFMLEKEDNSRIEFLDVRVEHTATGFDKSVCRKPMHTGRSLSFNSLQLMGHKHSVAASLFNQAFRLYREKGSQKKELHTSCRHRFTPVNFCGHISPDILLCLAEGQRNDGANTLQLYLAINLTAAGELPGFMLQE</sequence>
<protein>
    <submittedName>
        <fullName evidence="1">Uncharacterized protein</fullName>
    </submittedName>
</protein>
<comment type="caution">
    <text evidence="1">The sequence shown here is derived from an EMBL/GenBank/DDBJ whole genome shotgun (WGS) entry which is preliminary data.</text>
</comment>
<proteinExistence type="predicted"/>
<keyword evidence="2" id="KW-1185">Reference proteome</keyword>
<dbReference type="EMBL" id="CM023479">
    <property type="protein sequence ID" value="KAH7974832.1"/>
    <property type="molecule type" value="Genomic_DNA"/>
</dbReference>
<evidence type="ECO:0000313" key="1">
    <source>
        <dbReference type="EMBL" id="KAH7974832.1"/>
    </source>
</evidence>
<dbReference type="Proteomes" id="UP000821865">
    <property type="component" value="Chromosome 10"/>
</dbReference>